<organism evidence="4 5">
    <name type="scientific">Dibothriocephalus latus</name>
    <name type="common">Fish tapeworm</name>
    <name type="synonym">Diphyllobothrium latum</name>
    <dbReference type="NCBI Taxonomy" id="60516"/>
    <lineage>
        <taxon>Eukaryota</taxon>
        <taxon>Metazoa</taxon>
        <taxon>Spiralia</taxon>
        <taxon>Lophotrochozoa</taxon>
        <taxon>Platyhelminthes</taxon>
        <taxon>Cestoda</taxon>
        <taxon>Eucestoda</taxon>
        <taxon>Diphyllobothriidea</taxon>
        <taxon>Diphyllobothriidae</taxon>
        <taxon>Dibothriocephalus</taxon>
    </lineage>
</organism>
<protein>
    <recommendedName>
        <fullName evidence="3">Ubinuclein middle domain-containing protein</fullName>
    </recommendedName>
</protein>
<feature type="compositionally biased region" description="Low complexity" evidence="2">
    <location>
        <begin position="384"/>
        <end position="399"/>
    </location>
</feature>
<name>A0A3P7LVJ6_DIBLA</name>
<feature type="compositionally biased region" description="Low complexity" evidence="2">
    <location>
        <begin position="413"/>
        <end position="428"/>
    </location>
</feature>
<sequence>MLEAKITKSVRSAVYGYIEETVGIKRKLMMSKLRKLREEKEESKLEPVLVALKDAVAKAMPDILAAYSRDMANYQERLTTWENDKASNAELKRPGAPKKLFRWNSDCRALLERIVTLRMEAVHKSTGKCVEEEHLKRFYHTLIPLWPDNWISVAALWRAGLPTYQRLKMKFSPPGTLTNPATSVASTTGSSSSASQQPNLSQSVATQPTEERTPKSTASSIRPDPVTGRGSTTTTTIPVSCSDVEIFVESMPISTLASNTKTPQRQEQQQQNSSQKLPTSQCAPQQERRISVAPNVRVTGQIPHSFQPIPVSPTKTAPPAVAAQSPTKPMPKHPKITLPVQSNKSVVGYVQNNSTANHSSAMKNSSLIDLSTSPGNKTPPKTSLPPISSFSPPSIISSPHANHAHHNGTAVISTPNTPSSTTKSPASASSLLIARGAAGLMS</sequence>
<feature type="region of interest" description="Disordered" evidence="2">
    <location>
        <begin position="366"/>
        <end position="428"/>
    </location>
</feature>
<keyword evidence="5" id="KW-1185">Reference proteome</keyword>
<dbReference type="Pfam" id="PF14075">
    <property type="entry name" value="UBN_AB"/>
    <property type="match status" value="1"/>
</dbReference>
<evidence type="ECO:0000256" key="2">
    <source>
        <dbReference type="SAM" id="MobiDB-lite"/>
    </source>
</evidence>
<feature type="non-terminal residue" evidence="4">
    <location>
        <position position="442"/>
    </location>
</feature>
<accession>A0A3P7LVJ6</accession>
<evidence type="ECO:0000313" key="5">
    <source>
        <dbReference type="Proteomes" id="UP000281553"/>
    </source>
</evidence>
<feature type="region of interest" description="Disordered" evidence="2">
    <location>
        <begin position="172"/>
        <end position="237"/>
    </location>
</feature>
<dbReference type="OrthoDB" id="6275137at2759"/>
<feature type="compositionally biased region" description="Polar residues" evidence="2">
    <location>
        <begin position="366"/>
        <end position="381"/>
    </location>
</feature>
<feature type="coiled-coil region" evidence="1">
    <location>
        <begin position="26"/>
        <end position="84"/>
    </location>
</feature>
<dbReference type="InterPro" id="IPR026947">
    <property type="entry name" value="UBN_middle_dom"/>
</dbReference>
<dbReference type="EMBL" id="UYRU01061311">
    <property type="protein sequence ID" value="VDN15063.1"/>
    <property type="molecule type" value="Genomic_DNA"/>
</dbReference>
<proteinExistence type="predicted"/>
<feature type="compositionally biased region" description="Low complexity" evidence="2">
    <location>
        <begin position="181"/>
        <end position="203"/>
    </location>
</feature>
<feature type="compositionally biased region" description="Low complexity" evidence="2">
    <location>
        <begin position="265"/>
        <end position="275"/>
    </location>
</feature>
<feature type="region of interest" description="Disordered" evidence="2">
    <location>
        <begin position="303"/>
        <end position="337"/>
    </location>
</feature>
<feature type="region of interest" description="Disordered" evidence="2">
    <location>
        <begin position="256"/>
        <end position="289"/>
    </location>
</feature>
<evidence type="ECO:0000259" key="3">
    <source>
        <dbReference type="Pfam" id="PF14075"/>
    </source>
</evidence>
<gene>
    <name evidence="4" type="ORF">DILT_LOCUS10894</name>
</gene>
<feature type="domain" description="Ubinuclein middle" evidence="3">
    <location>
        <begin position="6"/>
        <end position="157"/>
    </location>
</feature>
<dbReference type="AlphaFoldDB" id="A0A3P7LVJ6"/>
<keyword evidence="1" id="KW-0175">Coiled coil</keyword>
<evidence type="ECO:0000256" key="1">
    <source>
        <dbReference type="SAM" id="Coils"/>
    </source>
</evidence>
<reference evidence="4 5" key="1">
    <citation type="submission" date="2018-11" db="EMBL/GenBank/DDBJ databases">
        <authorList>
            <consortium name="Pathogen Informatics"/>
        </authorList>
    </citation>
    <scope>NUCLEOTIDE SEQUENCE [LARGE SCALE GENOMIC DNA]</scope>
</reference>
<evidence type="ECO:0000313" key="4">
    <source>
        <dbReference type="EMBL" id="VDN15063.1"/>
    </source>
</evidence>
<dbReference type="Proteomes" id="UP000281553">
    <property type="component" value="Unassembled WGS sequence"/>
</dbReference>